<organism evidence="2 3">
    <name type="scientific">Mycena alexandri</name>
    <dbReference type="NCBI Taxonomy" id="1745969"/>
    <lineage>
        <taxon>Eukaryota</taxon>
        <taxon>Fungi</taxon>
        <taxon>Dikarya</taxon>
        <taxon>Basidiomycota</taxon>
        <taxon>Agaricomycotina</taxon>
        <taxon>Agaricomycetes</taxon>
        <taxon>Agaricomycetidae</taxon>
        <taxon>Agaricales</taxon>
        <taxon>Marasmiineae</taxon>
        <taxon>Mycenaceae</taxon>
        <taxon>Mycena</taxon>
    </lineage>
</organism>
<feature type="non-terminal residue" evidence="2">
    <location>
        <position position="95"/>
    </location>
</feature>
<dbReference type="Proteomes" id="UP001218188">
    <property type="component" value="Unassembled WGS sequence"/>
</dbReference>
<feature type="region of interest" description="Disordered" evidence="1">
    <location>
        <begin position="67"/>
        <end position="95"/>
    </location>
</feature>
<accession>A0AAD6XEI9</accession>
<evidence type="ECO:0000313" key="2">
    <source>
        <dbReference type="EMBL" id="KAJ7045036.1"/>
    </source>
</evidence>
<gene>
    <name evidence="2" type="ORF">C8F04DRAFT_886807</name>
</gene>
<proteinExistence type="predicted"/>
<comment type="caution">
    <text evidence="2">The sequence shown here is derived from an EMBL/GenBank/DDBJ whole genome shotgun (WGS) entry which is preliminary data.</text>
</comment>
<reference evidence="2" key="1">
    <citation type="submission" date="2023-03" db="EMBL/GenBank/DDBJ databases">
        <title>Massive genome expansion in bonnet fungi (Mycena s.s.) driven by repeated elements and novel gene families across ecological guilds.</title>
        <authorList>
            <consortium name="Lawrence Berkeley National Laboratory"/>
            <person name="Harder C.B."/>
            <person name="Miyauchi S."/>
            <person name="Viragh M."/>
            <person name="Kuo A."/>
            <person name="Thoen E."/>
            <person name="Andreopoulos B."/>
            <person name="Lu D."/>
            <person name="Skrede I."/>
            <person name="Drula E."/>
            <person name="Henrissat B."/>
            <person name="Morin E."/>
            <person name="Kohler A."/>
            <person name="Barry K."/>
            <person name="LaButti K."/>
            <person name="Morin E."/>
            <person name="Salamov A."/>
            <person name="Lipzen A."/>
            <person name="Mereny Z."/>
            <person name="Hegedus B."/>
            <person name="Baldrian P."/>
            <person name="Stursova M."/>
            <person name="Weitz H."/>
            <person name="Taylor A."/>
            <person name="Grigoriev I.V."/>
            <person name="Nagy L.G."/>
            <person name="Martin F."/>
            <person name="Kauserud H."/>
        </authorList>
    </citation>
    <scope>NUCLEOTIDE SEQUENCE</scope>
    <source>
        <strain evidence="2">CBHHK200</strain>
    </source>
</reference>
<dbReference type="EMBL" id="JARJCM010000005">
    <property type="protein sequence ID" value="KAJ7045036.1"/>
    <property type="molecule type" value="Genomic_DNA"/>
</dbReference>
<name>A0AAD6XEI9_9AGAR</name>
<evidence type="ECO:0000313" key="3">
    <source>
        <dbReference type="Proteomes" id="UP001218188"/>
    </source>
</evidence>
<keyword evidence="3" id="KW-1185">Reference proteome</keyword>
<evidence type="ECO:0000256" key="1">
    <source>
        <dbReference type="SAM" id="MobiDB-lite"/>
    </source>
</evidence>
<feature type="non-terminal residue" evidence="2">
    <location>
        <position position="1"/>
    </location>
</feature>
<sequence>YWKTDHDELKTYWSYPLHNSRARAVNPIMKEEYFDLLEEIAEGKGGDDHIADELIYGADKSGFQKGIGQKERVIGGGAGKKRQHQQRSRDRESIT</sequence>
<protein>
    <submittedName>
        <fullName evidence="2">Uncharacterized protein</fullName>
    </submittedName>
</protein>
<dbReference type="AlphaFoldDB" id="A0AAD6XEI9"/>